<evidence type="ECO:0000256" key="5">
    <source>
        <dbReference type="ARBA" id="ARBA00023002"/>
    </source>
</evidence>
<name>A0A656QRS1_9BURK</name>
<evidence type="ECO:0000256" key="2">
    <source>
        <dbReference type="ARBA" id="ARBA00022723"/>
    </source>
</evidence>
<dbReference type="InterPro" id="IPR005123">
    <property type="entry name" value="Oxoglu/Fe-dep_dioxygenase_dom"/>
</dbReference>
<dbReference type="PANTHER" id="PTHR10869:SF246">
    <property type="entry name" value="TRANSMEMBRANE PROLYL 4-HYDROXYLASE"/>
    <property type="match status" value="1"/>
</dbReference>
<dbReference type="PANTHER" id="PTHR10869">
    <property type="entry name" value="PROLYL 4-HYDROXYLASE ALPHA SUBUNIT"/>
    <property type="match status" value="1"/>
</dbReference>
<evidence type="ECO:0000313" key="8">
    <source>
        <dbReference type="EMBL" id="KDR32913.1"/>
    </source>
</evidence>
<protein>
    <submittedName>
        <fullName evidence="8">Preprotein translocase</fullName>
    </submittedName>
</protein>
<evidence type="ECO:0000256" key="3">
    <source>
        <dbReference type="ARBA" id="ARBA00022896"/>
    </source>
</evidence>
<comment type="caution">
    <text evidence="8">The sequence shown here is derived from an EMBL/GenBank/DDBJ whole genome shotgun (WGS) entry which is preliminary data.</text>
</comment>
<evidence type="ECO:0000313" key="9">
    <source>
        <dbReference type="Proteomes" id="UP000027451"/>
    </source>
</evidence>
<proteinExistence type="predicted"/>
<keyword evidence="6" id="KW-0408">Iron</keyword>
<keyword evidence="5" id="KW-0560">Oxidoreductase</keyword>
<dbReference type="Pfam" id="PF13640">
    <property type="entry name" value="2OG-FeII_Oxy_3"/>
    <property type="match status" value="1"/>
</dbReference>
<dbReference type="PROSITE" id="PS51471">
    <property type="entry name" value="FE2OG_OXY"/>
    <property type="match status" value="1"/>
</dbReference>
<keyword evidence="4" id="KW-0223">Dioxygenase</keyword>
<dbReference type="InterPro" id="IPR044862">
    <property type="entry name" value="Pro_4_hyd_alph_FE2OG_OXY"/>
</dbReference>
<evidence type="ECO:0000259" key="7">
    <source>
        <dbReference type="PROSITE" id="PS51471"/>
    </source>
</evidence>
<dbReference type="InterPro" id="IPR006620">
    <property type="entry name" value="Pro_4_hyd_alph"/>
</dbReference>
<comment type="cofactor">
    <cofactor evidence="1">
        <name>L-ascorbate</name>
        <dbReference type="ChEBI" id="CHEBI:38290"/>
    </cofactor>
</comment>
<keyword evidence="2" id="KW-0479">Metal-binding</keyword>
<dbReference type="Gene3D" id="2.60.120.620">
    <property type="entry name" value="q2cbj1_9rhob like domain"/>
    <property type="match status" value="1"/>
</dbReference>
<dbReference type="InterPro" id="IPR045054">
    <property type="entry name" value="P4HA-like"/>
</dbReference>
<dbReference type="EMBL" id="JFHD01000002">
    <property type="protein sequence ID" value="KDR32913.1"/>
    <property type="molecule type" value="Genomic_DNA"/>
</dbReference>
<accession>A0A656QRS1</accession>
<feature type="domain" description="Fe2OG dioxygenase" evidence="7">
    <location>
        <begin position="171"/>
        <end position="280"/>
    </location>
</feature>
<keyword evidence="9" id="KW-1185">Reference proteome</keyword>
<reference evidence="8 9" key="1">
    <citation type="submission" date="2014-03" db="EMBL/GenBank/DDBJ databases">
        <title>Draft Genome Sequences of Four Burkholderia Strains.</title>
        <authorList>
            <person name="Liu X.Y."/>
            <person name="Li C.X."/>
            <person name="Xu J.H."/>
        </authorList>
    </citation>
    <scope>NUCLEOTIDE SEQUENCE [LARGE SCALE GENOMIC DNA]</scope>
    <source>
        <strain evidence="8 9">OP-1</strain>
    </source>
</reference>
<evidence type="ECO:0000256" key="6">
    <source>
        <dbReference type="ARBA" id="ARBA00023004"/>
    </source>
</evidence>
<keyword evidence="3" id="KW-0847">Vitamin C</keyword>
<dbReference type="GO" id="GO:0005506">
    <property type="term" value="F:iron ion binding"/>
    <property type="evidence" value="ECO:0007669"/>
    <property type="project" value="InterPro"/>
</dbReference>
<gene>
    <name evidence="8" type="ORF">BG60_12600</name>
</gene>
<dbReference type="SMART" id="SM00702">
    <property type="entry name" value="P4Hc"/>
    <property type="match status" value="1"/>
</dbReference>
<sequence length="290" mass="32214">MQSFPQFDESWKNWLDENIRRGCSHQSMIDAMVANAFDPNTAHSILSRRIAGEEVDAAAVSSSASYVYGKQMLPQGPVIKANDCRARVLFSSSQPVVALLGDVLTEEECERLIEIGRQSVKQSAVVDPASGAEIIIRERTSQGAFVNGSVDPLVAKIDRRLAELTNIPLENGEDLHLLRYGIGGEYRPHFDYFPEELAGSRHHLQRGGQRIATVILYLNEVELGGETTFPNVGLSVRPQRGSALYFEYGNELGQVDPKTLHAGNPVEQGEKWIATKWIRRSRFQPLPQDA</sequence>
<dbReference type="GO" id="GO:0031418">
    <property type="term" value="F:L-ascorbic acid binding"/>
    <property type="evidence" value="ECO:0007669"/>
    <property type="project" value="UniProtKB-KW"/>
</dbReference>
<organism evidence="8 9">
    <name type="scientific">Caballeronia zhejiangensis</name>
    <dbReference type="NCBI Taxonomy" id="871203"/>
    <lineage>
        <taxon>Bacteria</taxon>
        <taxon>Pseudomonadati</taxon>
        <taxon>Pseudomonadota</taxon>
        <taxon>Betaproteobacteria</taxon>
        <taxon>Burkholderiales</taxon>
        <taxon>Burkholderiaceae</taxon>
        <taxon>Caballeronia</taxon>
    </lineage>
</organism>
<dbReference type="Proteomes" id="UP000027451">
    <property type="component" value="Unassembled WGS sequence"/>
</dbReference>
<evidence type="ECO:0000256" key="1">
    <source>
        <dbReference type="ARBA" id="ARBA00001961"/>
    </source>
</evidence>
<dbReference type="GO" id="GO:0004656">
    <property type="term" value="F:procollagen-proline 4-dioxygenase activity"/>
    <property type="evidence" value="ECO:0007669"/>
    <property type="project" value="TreeGrafter"/>
</dbReference>
<dbReference type="AlphaFoldDB" id="A0A656QRS1"/>
<evidence type="ECO:0000256" key="4">
    <source>
        <dbReference type="ARBA" id="ARBA00022964"/>
    </source>
</evidence>